<dbReference type="GO" id="GO:0009435">
    <property type="term" value="P:NAD+ biosynthetic process"/>
    <property type="evidence" value="ECO:0007669"/>
    <property type="project" value="TreeGrafter"/>
</dbReference>
<gene>
    <name evidence="2" type="ORF">ISN26_08035</name>
</gene>
<dbReference type="Pfam" id="PF02749">
    <property type="entry name" value="QRPTase_N"/>
    <property type="match status" value="1"/>
</dbReference>
<dbReference type="GO" id="GO:0004514">
    <property type="term" value="F:nicotinate-nucleotide diphosphorylase (carboxylating) activity"/>
    <property type="evidence" value="ECO:0007669"/>
    <property type="project" value="TreeGrafter"/>
</dbReference>
<protein>
    <recommendedName>
        <fullName evidence="1">Quinolinate phosphoribosyl transferase N-terminal domain-containing protein</fullName>
    </recommendedName>
</protein>
<dbReference type="Gene3D" id="3.90.1170.20">
    <property type="entry name" value="Quinolinate phosphoribosyl transferase, N-terminal domain"/>
    <property type="match status" value="1"/>
</dbReference>
<sequence>MADALPAHPLAHPDLERLARRDAQATLAEDVGSGDLLAHVGEPDAPVRARLVTREACVLAGRPWAEAALAACCGEAEAEAECSWLGEDGEAFEAGALLAAITAPAAALLAAERTMLNFLQLLSGTATAARQIA</sequence>
<accession>A0A930UJB7</accession>
<dbReference type="InterPro" id="IPR022412">
    <property type="entry name" value="Quinolinate_PRibosylTrfase_N"/>
</dbReference>
<evidence type="ECO:0000259" key="1">
    <source>
        <dbReference type="Pfam" id="PF02749"/>
    </source>
</evidence>
<keyword evidence="3" id="KW-1185">Reference proteome</keyword>
<evidence type="ECO:0000313" key="3">
    <source>
        <dbReference type="Proteomes" id="UP000604381"/>
    </source>
</evidence>
<name>A0A930UJB7_9GAMM</name>
<dbReference type="AlphaFoldDB" id="A0A930UJB7"/>
<reference evidence="2" key="1">
    <citation type="submission" date="2020-10" db="EMBL/GenBank/DDBJ databases">
        <title>An improved Amphimedon queenslandica hologenome assembly reveals how three proteobacterial symbionts can extend the metabolic phenotypic of their marine sponge host.</title>
        <authorList>
            <person name="Degnan B."/>
            <person name="Degnan S."/>
            <person name="Xiang X."/>
        </authorList>
    </citation>
    <scope>NUCLEOTIDE SEQUENCE</scope>
    <source>
        <strain evidence="2">AqS2</strain>
    </source>
</reference>
<dbReference type="EMBL" id="JADHEI010000058">
    <property type="protein sequence ID" value="MBF2735992.1"/>
    <property type="molecule type" value="Genomic_DNA"/>
</dbReference>
<dbReference type="SUPFAM" id="SSF54675">
    <property type="entry name" value="Nicotinate/Quinolinate PRTase N-terminal domain-like"/>
    <property type="match status" value="1"/>
</dbReference>
<feature type="non-terminal residue" evidence="2">
    <location>
        <position position="133"/>
    </location>
</feature>
<dbReference type="GO" id="GO:0005737">
    <property type="term" value="C:cytoplasm"/>
    <property type="evidence" value="ECO:0007669"/>
    <property type="project" value="TreeGrafter"/>
</dbReference>
<dbReference type="InterPro" id="IPR037128">
    <property type="entry name" value="Quinolinate_PRibosylTase_N_sf"/>
</dbReference>
<dbReference type="GO" id="GO:0034213">
    <property type="term" value="P:quinolinate catabolic process"/>
    <property type="evidence" value="ECO:0007669"/>
    <property type="project" value="TreeGrafter"/>
</dbReference>
<dbReference type="PANTHER" id="PTHR32179:SF3">
    <property type="entry name" value="NICOTINATE-NUCLEOTIDE PYROPHOSPHORYLASE [CARBOXYLATING]"/>
    <property type="match status" value="1"/>
</dbReference>
<evidence type="ECO:0000313" key="2">
    <source>
        <dbReference type="EMBL" id="MBF2735992.1"/>
    </source>
</evidence>
<dbReference type="InterPro" id="IPR027277">
    <property type="entry name" value="NadC/ModD"/>
</dbReference>
<dbReference type="PANTHER" id="PTHR32179">
    <property type="entry name" value="NICOTINATE-NUCLEOTIDE PYROPHOSPHORYLASE [CARBOXYLATING]"/>
    <property type="match status" value="1"/>
</dbReference>
<proteinExistence type="predicted"/>
<comment type="caution">
    <text evidence="2">The sequence shown here is derived from an EMBL/GenBank/DDBJ whole genome shotgun (WGS) entry which is preliminary data.</text>
</comment>
<organism evidence="2 3">
    <name type="scientific">Candidatus Amphirhobacter heronislandensis</name>
    <dbReference type="NCBI Taxonomy" id="1732024"/>
    <lineage>
        <taxon>Bacteria</taxon>
        <taxon>Pseudomonadati</taxon>
        <taxon>Pseudomonadota</taxon>
        <taxon>Gammaproteobacteria</taxon>
        <taxon>Candidatus Tethybacterales</taxon>
        <taxon>Candidatus Tethybacteraceae</taxon>
        <taxon>Candidatus Amphirhobacter</taxon>
    </lineage>
</organism>
<feature type="domain" description="Quinolinate phosphoribosyl transferase N-terminal" evidence="1">
    <location>
        <begin position="40"/>
        <end position="123"/>
    </location>
</feature>
<dbReference type="Proteomes" id="UP000604381">
    <property type="component" value="Unassembled WGS sequence"/>
</dbReference>